<dbReference type="Pfam" id="PF04468">
    <property type="entry name" value="PSP1"/>
    <property type="match status" value="1"/>
</dbReference>
<reference evidence="3 4" key="1">
    <citation type="submission" date="2015-11" db="EMBL/GenBank/DDBJ databases">
        <title>The genome of Debaryomyces fabryi.</title>
        <authorList>
            <person name="Tafer H."/>
            <person name="Lopandic K."/>
        </authorList>
    </citation>
    <scope>NUCLEOTIDE SEQUENCE [LARGE SCALE GENOMIC DNA]</scope>
    <source>
        <strain evidence="3 4">CBS 789</strain>
    </source>
</reference>
<feature type="compositionally biased region" description="Polar residues" evidence="1">
    <location>
        <begin position="531"/>
        <end position="545"/>
    </location>
</feature>
<organism evidence="3 4">
    <name type="scientific">Debaryomyces fabryi</name>
    <dbReference type="NCBI Taxonomy" id="58627"/>
    <lineage>
        <taxon>Eukaryota</taxon>
        <taxon>Fungi</taxon>
        <taxon>Dikarya</taxon>
        <taxon>Ascomycota</taxon>
        <taxon>Saccharomycotina</taxon>
        <taxon>Pichiomycetes</taxon>
        <taxon>Debaryomycetaceae</taxon>
        <taxon>Debaryomyces</taxon>
    </lineage>
</organism>
<evidence type="ECO:0000259" key="2">
    <source>
        <dbReference type="PROSITE" id="PS51411"/>
    </source>
</evidence>
<dbReference type="InterPro" id="IPR047767">
    <property type="entry name" value="PSP1-like"/>
</dbReference>
<dbReference type="EMBL" id="LMYN01000009">
    <property type="protein sequence ID" value="KSA03485.1"/>
    <property type="molecule type" value="Genomic_DNA"/>
</dbReference>
<gene>
    <name evidence="3" type="ORF">AC631_00801</name>
</gene>
<feature type="compositionally biased region" description="Polar residues" evidence="1">
    <location>
        <begin position="1"/>
        <end position="40"/>
    </location>
</feature>
<feature type="region of interest" description="Disordered" evidence="1">
    <location>
        <begin position="502"/>
        <end position="563"/>
    </location>
</feature>
<feature type="region of interest" description="Disordered" evidence="1">
    <location>
        <begin position="601"/>
        <end position="638"/>
    </location>
</feature>
<feature type="compositionally biased region" description="Low complexity" evidence="1">
    <location>
        <begin position="79"/>
        <end position="91"/>
    </location>
</feature>
<name>A0A0V1Q4V7_9ASCO</name>
<protein>
    <recommendedName>
        <fullName evidence="2">PSP1 C-terminal domain-containing protein</fullName>
    </recommendedName>
</protein>
<accession>A0A0V1Q4V7</accession>
<dbReference type="PANTHER" id="PTHR43830:SF3">
    <property type="entry name" value="PROTEIN PSP1"/>
    <property type="match status" value="1"/>
</dbReference>
<comment type="caution">
    <text evidence="3">The sequence shown here is derived from an EMBL/GenBank/DDBJ whole genome shotgun (WGS) entry which is preliminary data.</text>
</comment>
<feature type="compositionally biased region" description="Low complexity" evidence="1">
    <location>
        <begin position="44"/>
        <end position="60"/>
    </location>
</feature>
<feature type="domain" description="PSP1 C-terminal" evidence="2">
    <location>
        <begin position="339"/>
        <end position="447"/>
    </location>
</feature>
<dbReference type="RefSeq" id="XP_015469587.1">
    <property type="nucleotide sequence ID" value="XM_015609631.1"/>
</dbReference>
<dbReference type="PANTHER" id="PTHR43830">
    <property type="entry name" value="PROTEIN PSP1"/>
    <property type="match status" value="1"/>
</dbReference>
<evidence type="ECO:0000313" key="4">
    <source>
        <dbReference type="Proteomes" id="UP000054251"/>
    </source>
</evidence>
<dbReference type="GeneID" id="26837810"/>
<dbReference type="GO" id="GO:0005737">
    <property type="term" value="C:cytoplasm"/>
    <property type="evidence" value="ECO:0007669"/>
    <property type="project" value="TreeGrafter"/>
</dbReference>
<dbReference type="PROSITE" id="PS51411">
    <property type="entry name" value="PSP1_C"/>
    <property type="match status" value="1"/>
</dbReference>
<dbReference type="AlphaFoldDB" id="A0A0V1Q4V7"/>
<dbReference type="Proteomes" id="UP000054251">
    <property type="component" value="Unassembled WGS sequence"/>
</dbReference>
<keyword evidence="4" id="KW-1185">Reference proteome</keyword>
<evidence type="ECO:0000256" key="1">
    <source>
        <dbReference type="SAM" id="MobiDB-lite"/>
    </source>
</evidence>
<feature type="compositionally biased region" description="Gly residues" evidence="1">
    <location>
        <begin position="61"/>
        <end position="78"/>
    </location>
</feature>
<feature type="region of interest" description="Disordered" evidence="1">
    <location>
        <begin position="1"/>
        <end position="100"/>
    </location>
</feature>
<sequence length="638" mass="69931">MRSSSFGEDQIWLTNSQGSPSQRRSSAFDSIWANSNNNTGMGTGVPRSGGNSGGNSVSSGSGAGGANSQGPPGAGSPNGPGVPSGPTVPNGANANIWSMNRGSVGAPNDFVSQMPQMFNRNSFAGQVHSFSPKSPPQSEYENLGQYGINLRRHSYGDVYNHKNAGVGKQPSLSTLPPNPNFLLDDSTLEMVNEYFEKDPHERVKVTVLLLNERYFDEEKYLGESYQLPKFPIENSLRNYQLVLVGFKAGRIDVFYLPASNEVANLKVGDLVIVEADRGRDLGKIFKMNISIDEARLMKLLQFQEQQAALSENDVVTDLSVKNLNFQTSPISPPTLHYPKPIISLAQPNDILQILNKKQDEEKACRLCLAKIANITNATSNGNELIPPNGPTSTNSMDLLQMKLIDAEYQFDRKKLIFYYSTHKRIDFRDLVRELFRIYKTRIWMCAVIGIPYIPNAGLQNYVSPILNNSNTSNEQYKPATEGNQPFNQFNMGPDPHTNVPFQNFAAGPGHGPGSGPMSMAGPSAPGPNGHFQVQEQYNRSAPATSGGQGAGPMSASGHMPLINDPFRQSMGQHPFPPYSDGRLSYQGYYGDYNRRLSMQGQGEIPRKFLNGKGDGSEKEQDSNNESFVLKSLVDSIDH</sequence>
<dbReference type="OrthoDB" id="243127at2759"/>
<feature type="compositionally biased region" description="Low complexity" evidence="1">
    <location>
        <begin position="515"/>
        <end position="527"/>
    </location>
</feature>
<dbReference type="InterPro" id="IPR007557">
    <property type="entry name" value="PSP1_C"/>
</dbReference>
<proteinExistence type="predicted"/>
<evidence type="ECO:0000313" key="3">
    <source>
        <dbReference type="EMBL" id="KSA03485.1"/>
    </source>
</evidence>